<sequence>MGIDQDKSAAWLYPMVESCLSTDILRAWQRSPQFNKDKEKETQSRLSNLLEFLRKEVENEERVKLVRTTFGTPFVHRKERGGGTKPKAGKGSVPNAAGLFIAKGHKRAFCGKAHESKECLIARSLSL</sequence>
<dbReference type="EMBL" id="BGPR01000457">
    <property type="protein sequence ID" value="GBM21363.1"/>
    <property type="molecule type" value="Genomic_DNA"/>
</dbReference>
<keyword evidence="1" id="KW-0175">Coiled coil</keyword>
<dbReference type="Proteomes" id="UP000499080">
    <property type="component" value="Unassembled WGS sequence"/>
</dbReference>
<gene>
    <name evidence="2" type="ORF">AVEN_149928_1</name>
</gene>
<keyword evidence="3" id="KW-1185">Reference proteome</keyword>
<proteinExistence type="predicted"/>
<protein>
    <submittedName>
        <fullName evidence="2">Uncharacterized protein</fullName>
    </submittedName>
</protein>
<dbReference type="OrthoDB" id="6428097at2759"/>
<accession>A0A4Y2DWV1</accession>
<organism evidence="2 3">
    <name type="scientific">Araneus ventricosus</name>
    <name type="common">Orbweaver spider</name>
    <name type="synonym">Epeira ventricosa</name>
    <dbReference type="NCBI Taxonomy" id="182803"/>
    <lineage>
        <taxon>Eukaryota</taxon>
        <taxon>Metazoa</taxon>
        <taxon>Ecdysozoa</taxon>
        <taxon>Arthropoda</taxon>
        <taxon>Chelicerata</taxon>
        <taxon>Arachnida</taxon>
        <taxon>Araneae</taxon>
        <taxon>Araneomorphae</taxon>
        <taxon>Entelegynae</taxon>
        <taxon>Araneoidea</taxon>
        <taxon>Araneidae</taxon>
        <taxon>Araneus</taxon>
    </lineage>
</organism>
<feature type="coiled-coil region" evidence="1">
    <location>
        <begin position="36"/>
        <end position="63"/>
    </location>
</feature>
<evidence type="ECO:0000256" key="1">
    <source>
        <dbReference type="SAM" id="Coils"/>
    </source>
</evidence>
<evidence type="ECO:0000313" key="3">
    <source>
        <dbReference type="Proteomes" id="UP000499080"/>
    </source>
</evidence>
<dbReference type="AlphaFoldDB" id="A0A4Y2DWV1"/>
<reference evidence="2 3" key="1">
    <citation type="journal article" date="2019" name="Sci. Rep.">
        <title>Orb-weaving spider Araneus ventricosus genome elucidates the spidroin gene catalogue.</title>
        <authorList>
            <person name="Kono N."/>
            <person name="Nakamura H."/>
            <person name="Ohtoshi R."/>
            <person name="Moran D.A.P."/>
            <person name="Shinohara A."/>
            <person name="Yoshida Y."/>
            <person name="Fujiwara M."/>
            <person name="Mori M."/>
            <person name="Tomita M."/>
            <person name="Arakawa K."/>
        </authorList>
    </citation>
    <scope>NUCLEOTIDE SEQUENCE [LARGE SCALE GENOMIC DNA]</scope>
</reference>
<evidence type="ECO:0000313" key="2">
    <source>
        <dbReference type="EMBL" id="GBM21363.1"/>
    </source>
</evidence>
<comment type="caution">
    <text evidence="2">The sequence shown here is derived from an EMBL/GenBank/DDBJ whole genome shotgun (WGS) entry which is preliminary data.</text>
</comment>
<name>A0A4Y2DWV1_ARAVE</name>